<reference evidence="3" key="1">
    <citation type="journal article" date="2016" name="Nat. Genet.">
        <title>The genome sequences of Arachis duranensis and Arachis ipaensis, the diploid ancestors of cultivated peanut.</title>
        <authorList>
            <person name="Bertioli D.J."/>
            <person name="Cannon S.B."/>
            <person name="Froenicke L."/>
            <person name="Huang G."/>
            <person name="Farmer A.D."/>
            <person name="Cannon E.K."/>
            <person name="Liu X."/>
            <person name="Gao D."/>
            <person name="Clevenger J."/>
            <person name="Dash S."/>
            <person name="Ren L."/>
            <person name="Moretzsohn M.C."/>
            <person name="Shirasawa K."/>
            <person name="Huang W."/>
            <person name="Vidigal B."/>
            <person name="Abernathy B."/>
            <person name="Chu Y."/>
            <person name="Niederhuth C.E."/>
            <person name="Umale P."/>
            <person name="Araujo A.C."/>
            <person name="Kozik A."/>
            <person name="Kim K.D."/>
            <person name="Burow M.D."/>
            <person name="Varshney R.K."/>
            <person name="Wang X."/>
            <person name="Zhang X."/>
            <person name="Barkley N."/>
            <person name="Guimaraes P.M."/>
            <person name="Isobe S."/>
            <person name="Guo B."/>
            <person name="Liao B."/>
            <person name="Stalker H.T."/>
            <person name="Schmitz R.J."/>
            <person name="Scheffler B.E."/>
            <person name="Leal-Bertioli S.C."/>
            <person name="Xun X."/>
            <person name="Jackson S.A."/>
            <person name="Michelmore R."/>
            <person name="Ozias-Akins P."/>
        </authorList>
    </citation>
    <scope>NUCLEOTIDE SEQUENCE [LARGE SCALE GENOMIC DNA]</scope>
    <source>
        <strain evidence="3">cv. V14167</strain>
    </source>
</reference>
<evidence type="ECO:0000256" key="1">
    <source>
        <dbReference type="ARBA" id="ARBA00009861"/>
    </source>
</evidence>
<dbReference type="GeneID" id="127747638"/>
<dbReference type="GO" id="GO:0016740">
    <property type="term" value="F:transferase activity"/>
    <property type="evidence" value="ECO:0007669"/>
    <property type="project" value="UniProtKB-KW"/>
</dbReference>
<evidence type="ECO:0000256" key="2">
    <source>
        <dbReference type="ARBA" id="ARBA00022679"/>
    </source>
</evidence>
<reference evidence="4" key="2">
    <citation type="submission" date="2025-08" db="UniProtKB">
        <authorList>
            <consortium name="RefSeq"/>
        </authorList>
    </citation>
    <scope>IDENTIFICATION</scope>
    <source>
        <tissue evidence="4">Whole plant</tissue>
    </source>
</reference>
<evidence type="ECO:0000313" key="4">
    <source>
        <dbReference type="RefSeq" id="XP_052117707.1"/>
    </source>
</evidence>
<dbReference type="Gene3D" id="3.30.559.10">
    <property type="entry name" value="Chloramphenicol acetyltransferase-like domain"/>
    <property type="match status" value="1"/>
</dbReference>
<dbReference type="InterPro" id="IPR023213">
    <property type="entry name" value="CAT-like_dom_sf"/>
</dbReference>
<accession>A0A9C6WJ65</accession>
<sequence>MVLQKSSSSTSSMVFKVTRKPAELVAPAGPTPHELKLLSDIDDQQALRFHYSGVQIFAYNPSMAGKDPVHVIREALSKALVFYYPLAGRLREGPRGKLMVNCSGEGVLFMEADADVTLDHFGVDPLPPFPCFDELLYDVRSSHDGIINSPLLLLQVKLFTHTMIVSL</sequence>
<dbReference type="RefSeq" id="XP_052117707.1">
    <property type="nucleotide sequence ID" value="XM_052261747.1"/>
</dbReference>
<gene>
    <name evidence="4" type="primary">LOC127747638</name>
</gene>
<keyword evidence="2" id="KW-0808">Transferase</keyword>
<dbReference type="Pfam" id="PF02458">
    <property type="entry name" value="Transferase"/>
    <property type="match status" value="1"/>
</dbReference>
<dbReference type="PANTHER" id="PTHR31147">
    <property type="entry name" value="ACYL TRANSFERASE 4"/>
    <property type="match status" value="1"/>
</dbReference>
<proteinExistence type="inferred from homology"/>
<dbReference type="InterPro" id="IPR050898">
    <property type="entry name" value="Plant_acyltransferase"/>
</dbReference>
<evidence type="ECO:0000313" key="3">
    <source>
        <dbReference type="Proteomes" id="UP000515211"/>
    </source>
</evidence>
<name>A0A9C6WJ65_ARADU</name>
<protein>
    <submittedName>
        <fullName evidence="4">13-hydroxylupanine O-tigloyltransferase-like</fullName>
    </submittedName>
</protein>
<dbReference type="Proteomes" id="UP000515211">
    <property type="component" value="Chromosome 5"/>
</dbReference>
<comment type="similarity">
    <text evidence="1">Belongs to the plant acyltransferase family.</text>
</comment>
<dbReference type="AlphaFoldDB" id="A0A9C6WJ65"/>
<keyword evidence="3" id="KW-1185">Reference proteome</keyword>
<organism evidence="3 4">
    <name type="scientific">Arachis duranensis</name>
    <name type="common">Wild peanut</name>
    <dbReference type="NCBI Taxonomy" id="130453"/>
    <lineage>
        <taxon>Eukaryota</taxon>
        <taxon>Viridiplantae</taxon>
        <taxon>Streptophyta</taxon>
        <taxon>Embryophyta</taxon>
        <taxon>Tracheophyta</taxon>
        <taxon>Spermatophyta</taxon>
        <taxon>Magnoliopsida</taxon>
        <taxon>eudicotyledons</taxon>
        <taxon>Gunneridae</taxon>
        <taxon>Pentapetalae</taxon>
        <taxon>rosids</taxon>
        <taxon>fabids</taxon>
        <taxon>Fabales</taxon>
        <taxon>Fabaceae</taxon>
        <taxon>Papilionoideae</taxon>
        <taxon>50 kb inversion clade</taxon>
        <taxon>dalbergioids sensu lato</taxon>
        <taxon>Dalbergieae</taxon>
        <taxon>Pterocarpus clade</taxon>
        <taxon>Arachis</taxon>
    </lineage>
</organism>
<dbReference type="PANTHER" id="PTHR31147:SF66">
    <property type="entry name" value="OS05G0315700 PROTEIN"/>
    <property type="match status" value="1"/>
</dbReference>
<dbReference type="KEGG" id="adu:127747638"/>